<evidence type="ECO:0000256" key="1">
    <source>
        <dbReference type="SAM" id="Phobius"/>
    </source>
</evidence>
<proteinExistence type="predicted"/>
<dbReference type="Proteomes" id="UP001597561">
    <property type="component" value="Unassembled WGS sequence"/>
</dbReference>
<accession>A0ABW5ZKE1</accession>
<keyword evidence="1" id="KW-0472">Membrane</keyword>
<feature type="transmembrane region" description="Helical" evidence="1">
    <location>
        <begin position="76"/>
        <end position="100"/>
    </location>
</feature>
<sequence length="208" mass="25367">MKNKYIYSFLLYISMLILAAFLIEFVFELLLFSPFYSLREYHSIFWFIFFIMITAGFREIRIYVIKHFDFTVLLNFRVYLTMLSMLLLLVLAHYIFIYLQEVAETMTYRKYLYHFSWNDLLTKIIFTPLWEEILFRGILFGYLFNKTGRFWFPAVLASIIFGCFHLDYFIPSFIFSIFSIYLFKHFNSLIPGIFLHALWNFLMLYSLI</sequence>
<evidence type="ECO:0000313" key="4">
    <source>
        <dbReference type="Proteomes" id="UP001597561"/>
    </source>
</evidence>
<comment type="caution">
    <text evidence="3">The sequence shown here is derived from an EMBL/GenBank/DDBJ whole genome shotgun (WGS) entry which is preliminary data.</text>
</comment>
<feature type="domain" description="CAAX prenyl protease 2/Lysostaphin resistance protein A-like" evidence="2">
    <location>
        <begin position="119"/>
        <end position="202"/>
    </location>
</feature>
<reference evidence="4" key="1">
    <citation type="journal article" date="2019" name="Int. J. Syst. Evol. Microbiol.">
        <title>The Global Catalogue of Microorganisms (GCM) 10K type strain sequencing project: providing services to taxonomists for standard genome sequencing and annotation.</title>
        <authorList>
            <consortium name="The Broad Institute Genomics Platform"/>
            <consortium name="The Broad Institute Genome Sequencing Center for Infectious Disease"/>
            <person name="Wu L."/>
            <person name="Ma J."/>
        </authorList>
    </citation>
    <scope>NUCLEOTIDE SEQUENCE [LARGE SCALE GENOMIC DNA]</scope>
    <source>
        <strain evidence="4">KCTC 13528</strain>
    </source>
</reference>
<gene>
    <name evidence="3" type="ORF">ACFS5P_16300</name>
</gene>
<protein>
    <submittedName>
        <fullName evidence="3">CPBP family intramembrane glutamic endopeptidase</fullName>
        <ecNumber evidence="3">3.4.-.-</ecNumber>
    </submittedName>
</protein>
<dbReference type="EMBL" id="JBHUPG010000031">
    <property type="protein sequence ID" value="MFD2913449.1"/>
    <property type="molecule type" value="Genomic_DNA"/>
</dbReference>
<evidence type="ECO:0000313" key="3">
    <source>
        <dbReference type="EMBL" id="MFD2913449.1"/>
    </source>
</evidence>
<name>A0ABW5ZKE1_9BACL</name>
<feature type="transmembrane region" description="Helical" evidence="1">
    <location>
        <begin position="150"/>
        <end position="183"/>
    </location>
</feature>
<keyword evidence="1" id="KW-0812">Transmembrane</keyword>
<organism evidence="3 4">
    <name type="scientific">Jeotgalibacillus terrae</name>
    <dbReference type="NCBI Taxonomy" id="587735"/>
    <lineage>
        <taxon>Bacteria</taxon>
        <taxon>Bacillati</taxon>
        <taxon>Bacillota</taxon>
        <taxon>Bacilli</taxon>
        <taxon>Bacillales</taxon>
        <taxon>Caryophanaceae</taxon>
        <taxon>Jeotgalibacillus</taxon>
    </lineage>
</organism>
<feature type="transmembrane region" description="Helical" evidence="1">
    <location>
        <begin position="189"/>
        <end position="207"/>
    </location>
</feature>
<feature type="transmembrane region" description="Helical" evidence="1">
    <location>
        <begin position="9"/>
        <end position="32"/>
    </location>
</feature>
<dbReference type="GO" id="GO:0016787">
    <property type="term" value="F:hydrolase activity"/>
    <property type="evidence" value="ECO:0007669"/>
    <property type="project" value="UniProtKB-KW"/>
</dbReference>
<dbReference type="RefSeq" id="WP_204728367.1">
    <property type="nucleotide sequence ID" value="NZ_JAFBDK010000003.1"/>
</dbReference>
<dbReference type="Pfam" id="PF02517">
    <property type="entry name" value="Rce1-like"/>
    <property type="match status" value="1"/>
</dbReference>
<dbReference type="InterPro" id="IPR003675">
    <property type="entry name" value="Rce1/LyrA-like_dom"/>
</dbReference>
<keyword evidence="4" id="KW-1185">Reference proteome</keyword>
<feature type="transmembrane region" description="Helical" evidence="1">
    <location>
        <begin position="44"/>
        <end position="64"/>
    </location>
</feature>
<evidence type="ECO:0000259" key="2">
    <source>
        <dbReference type="Pfam" id="PF02517"/>
    </source>
</evidence>
<dbReference type="EC" id="3.4.-.-" evidence="3"/>
<keyword evidence="3" id="KW-0378">Hydrolase</keyword>
<keyword evidence="1" id="KW-1133">Transmembrane helix</keyword>